<comment type="subcellular location">
    <subcellularLocation>
        <location evidence="2 11">Cell membrane</location>
        <topology evidence="2 11">Lipid-anchor</topology>
    </subcellularLocation>
</comment>
<accession>A0A2S2JL54</accession>
<dbReference type="AlphaFoldDB" id="A0A2S2JL54"/>
<dbReference type="GO" id="GO:0003755">
    <property type="term" value="F:peptidyl-prolyl cis-trans isomerase activity"/>
    <property type="evidence" value="ECO:0007669"/>
    <property type="project" value="UniProtKB-UniRule"/>
</dbReference>
<protein>
    <recommendedName>
        <fullName evidence="11">Foldase protein PrsA</fullName>
        <ecNumber evidence="11">5.2.1.8</ecNumber>
    </recommendedName>
</protein>
<dbReference type="PANTHER" id="PTHR47245">
    <property type="entry name" value="PEPTIDYLPROLYL ISOMERASE"/>
    <property type="match status" value="1"/>
</dbReference>
<comment type="caution">
    <text evidence="13">The sequence shown here is derived from an EMBL/GenBank/DDBJ whole genome shotgun (WGS) entry which is preliminary data.</text>
</comment>
<dbReference type="PANTHER" id="PTHR47245:SF1">
    <property type="entry name" value="FOLDASE PROTEIN PRSA"/>
    <property type="match status" value="1"/>
</dbReference>
<dbReference type="EMBL" id="QUBG01000009">
    <property type="protein sequence ID" value="TPR42907.1"/>
    <property type="molecule type" value="Genomic_DNA"/>
</dbReference>
<dbReference type="GeneID" id="58107886"/>
<organism evidence="13 14">
    <name type="scientific">Apilactobacillus micheneri</name>
    <dbReference type="NCBI Taxonomy" id="1899430"/>
    <lineage>
        <taxon>Bacteria</taxon>
        <taxon>Bacillati</taxon>
        <taxon>Bacillota</taxon>
        <taxon>Bacilli</taxon>
        <taxon>Lactobacillales</taxon>
        <taxon>Lactobacillaceae</taxon>
        <taxon>Apilactobacillus</taxon>
    </lineage>
</organism>
<evidence type="ECO:0000256" key="1">
    <source>
        <dbReference type="ARBA" id="ARBA00000971"/>
    </source>
</evidence>
<evidence type="ECO:0000256" key="11">
    <source>
        <dbReference type="HAMAP-Rule" id="MF_01145"/>
    </source>
</evidence>
<evidence type="ECO:0000256" key="2">
    <source>
        <dbReference type="ARBA" id="ARBA00004193"/>
    </source>
</evidence>
<keyword evidence="4 11" id="KW-1003">Cell membrane</keyword>
<name>A0A2S2JL54_9LACO</name>
<evidence type="ECO:0000256" key="8">
    <source>
        <dbReference type="ARBA" id="ARBA00023139"/>
    </source>
</evidence>
<dbReference type="NCBIfam" id="NF003356">
    <property type="entry name" value="PRK04405.1"/>
    <property type="match status" value="1"/>
</dbReference>
<evidence type="ECO:0000256" key="3">
    <source>
        <dbReference type="ARBA" id="ARBA00006071"/>
    </source>
</evidence>
<dbReference type="PROSITE" id="PS51257">
    <property type="entry name" value="PROKAR_LIPOPROTEIN"/>
    <property type="match status" value="1"/>
</dbReference>
<evidence type="ECO:0000256" key="12">
    <source>
        <dbReference type="SAM" id="SignalP"/>
    </source>
</evidence>
<keyword evidence="5 11" id="KW-0732">Signal</keyword>
<evidence type="ECO:0000256" key="9">
    <source>
        <dbReference type="ARBA" id="ARBA00023235"/>
    </source>
</evidence>
<evidence type="ECO:0000256" key="4">
    <source>
        <dbReference type="ARBA" id="ARBA00022475"/>
    </source>
</evidence>
<keyword evidence="8 11" id="KW-0564">Palmitate</keyword>
<evidence type="ECO:0000313" key="13">
    <source>
        <dbReference type="EMBL" id="TPR42907.1"/>
    </source>
</evidence>
<evidence type="ECO:0000256" key="10">
    <source>
        <dbReference type="ARBA" id="ARBA00023288"/>
    </source>
</evidence>
<dbReference type="PROSITE" id="PS50198">
    <property type="entry name" value="PPIC_PPIASE_2"/>
    <property type="match status" value="1"/>
</dbReference>
<evidence type="ECO:0000256" key="6">
    <source>
        <dbReference type="ARBA" id="ARBA00023110"/>
    </source>
</evidence>
<keyword evidence="9 11" id="KW-0413">Isomerase</keyword>
<sequence>MNKKWLVGMAAALMSVSLVACGSKTVAVTNGGKITQSEYYSSMKNTSNGKQVLQQMILDKVLNKQYGDKVSSKDINAQFNQTKSQYGSQFDAALQQQGMTEQSYKDGIKSNLLLQAALKDNVKISNKDLEKQFKSFEPKVTVNEILVSDKDTANKVIDQLNDKKGKNFAELAKKYSKDSSNKNNGGKLAAFDNTNTSLDSSFVKAAYKLSNGEYTKEPVKTKAGYQIIQMVNHPKKGSSYKDYTSELKDQIAESKIKDPTLQKNVVAKILKNGGVEIKDKDLQNILSSFLSNSNN</sequence>
<evidence type="ECO:0000313" key="14">
    <source>
        <dbReference type="Proteomes" id="UP000784700"/>
    </source>
</evidence>
<feature type="chain" id="PRO_5041065562" description="Foldase protein PrsA" evidence="12">
    <location>
        <begin position="21"/>
        <end position="295"/>
    </location>
</feature>
<dbReference type="InterPro" id="IPR000297">
    <property type="entry name" value="PPIase_PpiC"/>
</dbReference>
<comment type="catalytic activity">
    <reaction evidence="1 11">
        <text>[protein]-peptidylproline (omega=180) = [protein]-peptidylproline (omega=0)</text>
        <dbReference type="Rhea" id="RHEA:16237"/>
        <dbReference type="Rhea" id="RHEA-COMP:10747"/>
        <dbReference type="Rhea" id="RHEA-COMP:10748"/>
        <dbReference type="ChEBI" id="CHEBI:83833"/>
        <dbReference type="ChEBI" id="CHEBI:83834"/>
        <dbReference type="EC" id="5.2.1.8"/>
    </reaction>
</comment>
<dbReference type="RefSeq" id="WP_108982892.1">
    <property type="nucleotide sequence ID" value="NZ_BAABXB010000208.1"/>
</dbReference>
<keyword evidence="7 11" id="KW-0472">Membrane</keyword>
<dbReference type="InterPro" id="IPR046357">
    <property type="entry name" value="PPIase_dom_sf"/>
</dbReference>
<keyword evidence="10 11" id="KW-0449">Lipoprotein</keyword>
<keyword evidence="6 11" id="KW-0697">Rotamase</keyword>
<gene>
    <name evidence="11" type="primary">prsA</name>
    <name evidence="13" type="ORF">DY130_06760</name>
</gene>
<reference evidence="13" key="1">
    <citation type="submission" date="2018-08" db="EMBL/GenBank/DDBJ databases">
        <title>Comparative genomics of wild bee and flower associated Lactobacillus reveals potential adaptation to the bee host.</title>
        <authorList>
            <person name="Vuong H.Q."/>
            <person name="Mcfrederick Q.S."/>
        </authorList>
    </citation>
    <scope>NUCLEOTIDE SEQUENCE</scope>
    <source>
        <strain evidence="13">HV_63</strain>
    </source>
</reference>
<comment type="function">
    <text evidence="11">Plays a major role in protein secretion by helping the post-translocational extracellular folding of several secreted proteins.</text>
</comment>
<dbReference type="GO" id="GO:0005886">
    <property type="term" value="C:plasma membrane"/>
    <property type="evidence" value="ECO:0007669"/>
    <property type="project" value="UniProtKB-SubCell"/>
</dbReference>
<dbReference type="Gene3D" id="3.10.50.40">
    <property type="match status" value="1"/>
</dbReference>
<dbReference type="EC" id="5.2.1.8" evidence="11"/>
<dbReference type="InterPro" id="IPR050245">
    <property type="entry name" value="PrsA_foldase"/>
</dbReference>
<evidence type="ECO:0000256" key="5">
    <source>
        <dbReference type="ARBA" id="ARBA00022729"/>
    </source>
</evidence>
<dbReference type="SUPFAM" id="SSF54534">
    <property type="entry name" value="FKBP-like"/>
    <property type="match status" value="1"/>
</dbReference>
<dbReference type="Pfam" id="PF00639">
    <property type="entry name" value="Rotamase"/>
    <property type="match status" value="1"/>
</dbReference>
<dbReference type="HAMAP" id="MF_01145">
    <property type="entry name" value="Foldase_PrsA"/>
    <property type="match status" value="1"/>
</dbReference>
<dbReference type="GO" id="GO:0006457">
    <property type="term" value="P:protein folding"/>
    <property type="evidence" value="ECO:0007669"/>
    <property type="project" value="UniProtKB-UniRule"/>
</dbReference>
<feature type="signal peptide" evidence="12">
    <location>
        <begin position="1"/>
        <end position="20"/>
    </location>
</feature>
<dbReference type="OrthoDB" id="14196at2"/>
<dbReference type="Proteomes" id="UP000784700">
    <property type="component" value="Unassembled WGS sequence"/>
</dbReference>
<dbReference type="Gene3D" id="1.10.4030.10">
    <property type="entry name" value="Porin chaperone SurA, peptide-binding domain"/>
    <property type="match status" value="1"/>
</dbReference>
<proteinExistence type="inferred from homology"/>
<comment type="similarity">
    <text evidence="3 11">Belongs to the PrsA family.</text>
</comment>
<dbReference type="InterPro" id="IPR027304">
    <property type="entry name" value="Trigger_fact/SurA_dom_sf"/>
</dbReference>
<evidence type="ECO:0000256" key="7">
    <source>
        <dbReference type="ARBA" id="ARBA00023136"/>
    </source>
</evidence>
<dbReference type="SUPFAM" id="SSF109998">
    <property type="entry name" value="Triger factor/SurA peptide-binding domain-like"/>
    <property type="match status" value="1"/>
</dbReference>
<dbReference type="InterPro" id="IPR023059">
    <property type="entry name" value="Foldase_PrsA"/>
</dbReference>